<evidence type="ECO:0000259" key="2">
    <source>
        <dbReference type="Pfam" id="PF06276"/>
    </source>
</evidence>
<dbReference type="InterPro" id="IPR007310">
    <property type="entry name" value="Aerobactin_biosyn_IucA/IucC_N"/>
</dbReference>
<dbReference type="InterPro" id="IPR022770">
    <property type="entry name" value="IucA/IucC-like_C"/>
</dbReference>
<feature type="domain" description="Aerobactin siderophore biosynthesis IucA/IucC N-terminal" evidence="1">
    <location>
        <begin position="180"/>
        <end position="421"/>
    </location>
</feature>
<evidence type="ECO:0000313" key="3">
    <source>
        <dbReference type="EMBL" id="MEC4717651.1"/>
    </source>
</evidence>
<accession>A0ABU6J2J8</accession>
<reference evidence="3 4" key="1">
    <citation type="submission" date="2023-10" db="EMBL/GenBank/DDBJ databases">
        <title>Noviherbaspirillum sp. CPCC 100848 genome assembly.</title>
        <authorList>
            <person name="Li X.Y."/>
            <person name="Fang X.M."/>
        </authorList>
    </citation>
    <scope>NUCLEOTIDE SEQUENCE [LARGE SCALE GENOMIC DNA]</scope>
    <source>
        <strain evidence="3 4">CPCC 100848</strain>
    </source>
</reference>
<gene>
    <name evidence="3" type="ORF">RY831_00650</name>
</gene>
<sequence>MKPELKLLRPDSSFYAERKSQTLASARRNALRRLVRCLFAENIIDRKLLVFAPQGQGAWLPLWQSHALLFFDKLWAAPAGTIINGGDITLVENGGARTAIETPDELLQLLRPHFDFAPSDEGVAGLKADIANSIGNDALARIYRDAWNAELREMARSAGAPTFLDGLRRQASTRDAAVLLDQWGALEGHPFYPTWKSKPDLSPEEVAQLSPEFNARVKLRIAALRADMAYVERMPQIGDVREWFADRFPMLWSDWKAGLNARRLDENDWLPLPIHAWHLEHYVKREYAAEIAEGILILDGPEIDTLPTMSFRTMAPADDGRAPFIKLPVALWLTSEQRSLQAKSIHMGPRISALIKRILVDENHFGGTLDIFPEEVAFHYRHAVRQEDRPGRHLSVAYRACHDAFERNDGLLPVTVAALFAASPVDGRPLATELIEGGKGRAQAAQVEAWFRKYAQTVIHPVIGIYMLYGIALEAHQQNTTVLFDAGGTAQSLLIRDFGDGRTYAPLLNARGHELKPYVHPGILPTVFTEEIEPVRTFVIDACFVCHLHELALLLTAEYGLAPTRLWEILRRETERSFEAYAPRLSAEFLQAEKAAFLEQPWQTRSVLRMHLLKYADYRLQHGLPNPLMSLSARQED</sequence>
<dbReference type="PANTHER" id="PTHR34384">
    <property type="entry name" value="L-2,3-DIAMINOPROPANOATE--CITRATE LIGASE"/>
    <property type="match status" value="1"/>
</dbReference>
<dbReference type="InterPro" id="IPR037455">
    <property type="entry name" value="LucA/IucC-like"/>
</dbReference>
<dbReference type="Proteomes" id="UP001352263">
    <property type="component" value="Unassembled WGS sequence"/>
</dbReference>
<evidence type="ECO:0000259" key="1">
    <source>
        <dbReference type="Pfam" id="PF04183"/>
    </source>
</evidence>
<organism evidence="3 4">
    <name type="scientific">Noviherbaspirillum album</name>
    <dbReference type="NCBI Taxonomy" id="3080276"/>
    <lineage>
        <taxon>Bacteria</taxon>
        <taxon>Pseudomonadati</taxon>
        <taxon>Pseudomonadota</taxon>
        <taxon>Betaproteobacteria</taxon>
        <taxon>Burkholderiales</taxon>
        <taxon>Oxalobacteraceae</taxon>
        <taxon>Noviherbaspirillum</taxon>
    </lineage>
</organism>
<protein>
    <submittedName>
        <fullName evidence="3">IucA/IucC family protein</fullName>
    </submittedName>
</protein>
<evidence type="ECO:0000313" key="4">
    <source>
        <dbReference type="Proteomes" id="UP001352263"/>
    </source>
</evidence>
<dbReference type="Pfam" id="PF04183">
    <property type="entry name" value="IucA_IucC"/>
    <property type="match status" value="1"/>
</dbReference>
<comment type="caution">
    <text evidence="3">The sequence shown here is derived from an EMBL/GenBank/DDBJ whole genome shotgun (WGS) entry which is preliminary data.</text>
</comment>
<proteinExistence type="predicted"/>
<feature type="domain" description="Aerobactin siderophore biosynthesis IucA/IucC-like C-terminal" evidence="2">
    <location>
        <begin position="448"/>
        <end position="618"/>
    </location>
</feature>
<dbReference type="EMBL" id="JAWIIV010000001">
    <property type="protein sequence ID" value="MEC4717651.1"/>
    <property type="molecule type" value="Genomic_DNA"/>
</dbReference>
<dbReference type="Pfam" id="PF06276">
    <property type="entry name" value="FhuF"/>
    <property type="match status" value="1"/>
</dbReference>
<dbReference type="RefSeq" id="WP_326504403.1">
    <property type="nucleotide sequence ID" value="NZ_JAWIIV010000001.1"/>
</dbReference>
<dbReference type="Gene3D" id="1.10.510.40">
    <property type="match status" value="1"/>
</dbReference>
<name>A0ABU6J2J8_9BURK</name>
<keyword evidence="4" id="KW-1185">Reference proteome</keyword>